<feature type="transmembrane region" description="Helical" evidence="1">
    <location>
        <begin position="54"/>
        <end position="70"/>
    </location>
</feature>
<proteinExistence type="predicted"/>
<sequence>MFYFIVAVLIILYYFFRAPKTIKNTLSMILLVGLLALLIVLAGMTFMKILQSPPELFIVLGMLGLAYLTLRDIKNLSEK</sequence>
<dbReference type="RefSeq" id="WP_156806364.1">
    <property type="nucleotide sequence ID" value="NZ_JBHSOJ010000015.1"/>
</dbReference>
<dbReference type="EMBL" id="JBHSOJ010000015">
    <property type="protein sequence ID" value="MFC5630378.1"/>
    <property type="molecule type" value="Genomic_DNA"/>
</dbReference>
<dbReference type="Pfam" id="PF11364">
    <property type="entry name" value="DUF3165"/>
    <property type="match status" value="1"/>
</dbReference>
<organism evidence="2 3">
    <name type="scientific">Streptococcus caledonicus</name>
    <dbReference type="NCBI Taxonomy" id="2614158"/>
    <lineage>
        <taxon>Bacteria</taxon>
        <taxon>Bacillati</taxon>
        <taxon>Bacillota</taxon>
        <taxon>Bacilli</taxon>
        <taxon>Lactobacillales</taxon>
        <taxon>Streptococcaceae</taxon>
        <taxon>Streptococcus</taxon>
    </lineage>
</organism>
<reference evidence="3" key="1">
    <citation type="journal article" date="2019" name="Int. J. Syst. Evol. Microbiol.">
        <title>The Global Catalogue of Microorganisms (GCM) 10K type strain sequencing project: providing services to taxonomists for standard genome sequencing and annotation.</title>
        <authorList>
            <consortium name="The Broad Institute Genomics Platform"/>
            <consortium name="The Broad Institute Genome Sequencing Center for Infectious Disease"/>
            <person name="Wu L."/>
            <person name="Ma J."/>
        </authorList>
    </citation>
    <scope>NUCLEOTIDE SEQUENCE [LARGE SCALE GENOMIC DNA]</scope>
    <source>
        <strain evidence="3">DT43</strain>
    </source>
</reference>
<keyword evidence="3" id="KW-1185">Reference proteome</keyword>
<keyword evidence="1" id="KW-0812">Transmembrane</keyword>
<name>A0ABW0UB65_9STRE</name>
<dbReference type="InterPro" id="IPR021506">
    <property type="entry name" value="DUF3165"/>
</dbReference>
<protein>
    <submittedName>
        <fullName evidence="2">DUF3165 family protein</fullName>
    </submittedName>
</protein>
<comment type="caution">
    <text evidence="2">The sequence shown here is derived from an EMBL/GenBank/DDBJ whole genome shotgun (WGS) entry which is preliminary data.</text>
</comment>
<feature type="transmembrane region" description="Helical" evidence="1">
    <location>
        <begin position="27"/>
        <end position="47"/>
    </location>
</feature>
<keyword evidence="1" id="KW-1133">Transmembrane helix</keyword>
<dbReference type="Proteomes" id="UP001596110">
    <property type="component" value="Unassembled WGS sequence"/>
</dbReference>
<keyword evidence="1" id="KW-0472">Membrane</keyword>
<evidence type="ECO:0000313" key="2">
    <source>
        <dbReference type="EMBL" id="MFC5630378.1"/>
    </source>
</evidence>
<evidence type="ECO:0000313" key="3">
    <source>
        <dbReference type="Proteomes" id="UP001596110"/>
    </source>
</evidence>
<gene>
    <name evidence="2" type="ORF">ACFPQ3_01910</name>
</gene>
<accession>A0ABW0UB65</accession>
<evidence type="ECO:0000256" key="1">
    <source>
        <dbReference type="SAM" id="Phobius"/>
    </source>
</evidence>